<accession>A0AAW1TT11</accession>
<evidence type="ECO:0008006" key="3">
    <source>
        <dbReference type="Google" id="ProtNLM"/>
    </source>
</evidence>
<comment type="caution">
    <text evidence="1">The sequence shown here is derived from an EMBL/GenBank/DDBJ whole genome shotgun (WGS) entry which is preliminary data.</text>
</comment>
<gene>
    <name evidence="1" type="ORF">WA026_022689</name>
</gene>
<evidence type="ECO:0000313" key="2">
    <source>
        <dbReference type="Proteomes" id="UP001431783"/>
    </source>
</evidence>
<evidence type="ECO:0000313" key="1">
    <source>
        <dbReference type="EMBL" id="KAK9873458.1"/>
    </source>
</evidence>
<name>A0AAW1TT11_9CUCU</name>
<reference evidence="1 2" key="1">
    <citation type="submission" date="2023-03" db="EMBL/GenBank/DDBJ databases">
        <title>Genome insight into feeding habits of ladybird beetles.</title>
        <authorList>
            <person name="Li H.-S."/>
            <person name="Huang Y.-H."/>
            <person name="Pang H."/>
        </authorList>
    </citation>
    <scope>NUCLEOTIDE SEQUENCE [LARGE SCALE GENOMIC DNA]</scope>
    <source>
        <strain evidence="1">SYSU_2023b</strain>
        <tissue evidence="1">Whole body</tissue>
    </source>
</reference>
<organism evidence="1 2">
    <name type="scientific">Henosepilachna vigintioctopunctata</name>
    <dbReference type="NCBI Taxonomy" id="420089"/>
    <lineage>
        <taxon>Eukaryota</taxon>
        <taxon>Metazoa</taxon>
        <taxon>Ecdysozoa</taxon>
        <taxon>Arthropoda</taxon>
        <taxon>Hexapoda</taxon>
        <taxon>Insecta</taxon>
        <taxon>Pterygota</taxon>
        <taxon>Neoptera</taxon>
        <taxon>Endopterygota</taxon>
        <taxon>Coleoptera</taxon>
        <taxon>Polyphaga</taxon>
        <taxon>Cucujiformia</taxon>
        <taxon>Coccinelloidea</taxon>
        <taxon>Coccinellidae</taxon>
        <taxon>Epilachninae</taxon>
        <taxon>Epilachnini</taxon>
        <taxon>Henosepilachna</taxon>
    </lineage>
</organism>
<dbReference type="Proteomes" id="UP001431783">
    <property type="component" value="Unassembled WGS sequence"/>
</dbReference>
<sequence length="202" mass="22597">MPAKCSLCSSGINHGNPEKSCQDKCRSSFHPKCVGLLATCADLSDDSGFGRSGTQCRPIPNNIINLLEMGELITKMDMLQKDMTLVKARQSEVIEFVIFYGTNSKGEVLKTVVGLEHEFMVKKKECSSLKSKVESMKQMSRSNNIKICGVQERQNEVLKKIRHEVIFAVFESEIQTIHRVVPFSDQVKRTPKVLYGSLSIPV</sequence>
<dbReference type="AlphaFoldDB" id="A0AAW1TT11"/>
<protein>
    <recommendedName>
        <fullName evidence="3">Phorbol-ester/DAG-type domain-containing protein</fullName>
    </recommendedName>
</protein>
<keyword evidence="2" id="KW-1185">Reference proteome</keyword>
<dbReference type="EMBL" id="JARQZJ010000020">
    <property type="protein sequence ID" value="KAK9873458.1"/>
    <property type="molecule type" value="Genomic_DNA"/>
</dbReference>
<proteinExistence type="predicted"/>